<evidence type="ECO:0000313" key="7">
    <source>
        <dbReference type="Proteomes" id="UP000784294"/>
    </source>
</evidence>
<evidence type="ECO:0000256" key="3">
    <source>
        <dbReference type="ARBA" id="ARBA00022989"/>
    </source>
</evidence>
<organism evidence="6 7">
    <name type="scientific">Protopolystoma xenopodis</name>
    <dbReference type="NCBI Taxonomy" id="117903"/>
    <lineage>
        <taxon>Eukaryota</taxon>
        <taxon>Metazoa</taxon>
        <taxon>Spiralia</taxon>
        <taxon>Lophotrochozoa</taxon>
        <taxon>Platyhelminthes</taxon>
        <taxon>Monogenea</taxon>
        <taxon>Polyopisthocotylea</taxon>
        <taxon>Polystomatidea</taxon>
        <taxon>Polystomatidae</taxon>
        <taxon>Protopolystoma</taxon>
    </lineage>
</organism>
<evidence type="ECO:0000256" key="4">
    <source>
        <dbReference type="ARBA" id="ARBA00023136"/>
    </source>
</evidence>
<comment type="caution">
    <text evidence="6">The sequence shown here is derived from an EMBL/GenBank/DDBJ whole genome shotgun (WGS) entry which is preliminary data.</text>
</comment>
<dbReference type="InterPro" id="IPR002293">
    <property type="entry name" value="AA/rel_permease1"/>
</dbReference>
<dbReference type="OrthoDB" id="3257095at2759"/>
<dbReference type="InterPro" id="IPR050598">
    <property type="entry name" value="AminoAcid_Transporter"/>
</dbReference>
<reference evidence="6" key="1">
    <citation type="submission" date="2018-11" db="EMBL/GenBank/DDBJ databases">
        <authorList>
            <consortium name="Pathogen Informatics"/>
        </authorList>
    </citation>
    <scope>NUCLEOTIDE SEQUENCE</scope>
</reference>
<dbReference type="Proteomes" id="UP000784294">
    <property type="component" value="Unassembled WGS sequence"/>
</dbReference>
<dbReference type="PANTHER" id="PTHR11785">
    <property type="entry name" value="AMINO ACID TRANSPORTER"/>
    <property type="match status" value="1"/>
</dbReference>
<dbReference type="Gene3D" id="1.20.1740.10">
    <property type="entry name" value="Amino acid/polyamine transporter I"/>
    <property type="match status" value="1"/>
</dbReference>
<keyword evidence="3 5" id="KW-1133">Transmembrane helix</keyword>
<sequence>MEAERDISAPSSTNQSNGKLELKRQISLINGISIIIGTIIGSGIFVSPKGVLGNVSESVGLSIIVWAICGIISLFGALCYAELGTTITSSGGDYAYIKEAFGDFPAFLQLWRFY</sequence>
<dbReference type="GO" id="GO:0016020">
    <property type="term" value="C:membrane"/>
    <property type="evidence" value="ECO:0007669"/>
    <property type="project" value="UniProtKB-SubCell"/>
</dbReference>
<evidence type="ECO:0000313" key="6">
    <source>
        <dbReference type="EMBL" id="VEL24967.1"/>
    </source>
</evidence>
<feature type="transmembrane region" description="Helical" evidence="5">
    <location>
        <begin position="59"/>
        <end position="81"/>
    </location>
</feature>
<gene>
    <name evidence="6" type="ORF">PXEA_LOCUS18407</name>
</gene>
<proteinExistence type="predicted"/>
<evidence type="ECO:0008006" key="8">
    <source>
        <dbReference type="Google" id="ProtNLM"/>
    </source>
</evidence>
<dbReference type="AlphaFoldDB" id="A0A3S5BI06"/>
<evidence type="ECO:0000256" key="5">
    <source>
        <dbReference type="SAM" id="Phobius"/>
    </source>
</evidence>
<dbReference type="GO" id="GO:0015179">
    <property type="term" value="F:L-amino acid transmembrane transporter activity"/>
    <property type="evidence" value="ECO:0007669"/>
    <property type="project" value="TreeGrafter"/>
</dbReference>
<dbReference type="Pfam" id="PF13520">
    <property type="entry name" value="AA_permease_2"/>
    <property type="match status" value="1"/>
</dbReference>
<dbReference type="EMBL" id="CAAALY010070903">
    <property type="protein sequence ID" value="VEL24967.1"/>
    <property type="molecule type" value="Genomic_DNA"/>
</dbReference>
<evidence type="ECO:0000256" key="1">
    <source>
        <dbReference type="ARBA" id="ARBA00004141"/>
    </source>
</evidence>
<keyword evidence="7" id="KW-1185">Reference proteome</keyword>
<protein>
    <recommendedName>
        <fullName evidence="8">Amino acid permease/ SLC12A domain-containing protein</fullName>
    </recommendedName>
</protein>
<keyword evidence="2 5" id="KW-0812">Transmembrane</keyword>
<accession>A0A3S5BI06</accession>
<keyword evidence="4 5" id="KW-0472">Membrane</keyword>
<name>A0A3S5BI06_9PLAT</name>
<comment type="subcellular location">
    <subcellularLocation>
        <location evidence="1">Membrane</location>
        <topology evidence="1">Multi-pass membrane protein</topology>
    </subcellularLocation>
</comment>
<dbReference type="PANTHER" id="PTHR11785:SF528">
    <property type="entry name" value="AMINO ACID TRANSPORTER PROTEIN JHI-21"/>
    <property type="match status" value="1"/>
</dbReference>
<feature type="transmembrane region" description="Helical" evidence="5">
    <location>
        <begin position="28"/>
        <end position="47"/>
    </location>
</feature>
<evidence type="ECO:0000256" key="2">
    <source>
        <dbReference type="ARBA" id="ARBA00022692"/>
    </source>
</evidence>